<dbReference type="Proteomes" id="UP000092574">
    <property type="component" value="Chromosome"/>
</dbReference>
<sequence>MRLEEDYVMRIIKDMVKALACVIFGKRFTEYEVEEEKADDTDFLYREIIEMADKGKINEAENILLTDMDQTDKRYMEMAMSFYLHINQYTDEFLAANGYSRQEILDGVEALAAANGIEGLEELSDDLYLDGPSGQEER</sequence>
<dbReference type="KEGG" id="byl:A4V09_21615"/>
<dbReference type="STRING" id="1796616.A4V09_21615"/>
<evidence type="ECO:0000313" key="1">
    <source>
        <dbReference type="EMBL" id="ANU78108.1"/>
    </source>
</evidence>
<reference evidence="1" key="1">
    <citation type="submission" date="2017-04" db="EMBL/GenBank/DDBJ databases">
        <title>Complete Genome Sequences of Twelve Strains of a Stable Defined Moderately Diverse Mouse Microbiota 2 (sDMDMm2).</title>
        <authorList>
            <person name="Uchimura Y."/>
            <person name="Wyss M."/>
            <person name="Brugiroux S."/>
            <person name="Limenitakis J.P."/>
            <person name="Stecher B."/>
            <person name="McCoy K.D."/>
            <person name="Macpherson A.J."/>
        </authorList>
    </citation>
    <scope>NUCLEOTIDE SEQUENCE</scope>
    <source>
        <strain evidence="1">YL58</strain>
    </source>
</reference>
<protein>
    <submittedName>
        <fullName evidence="1">Uncharacterized protein</fullName>
    </submittedName>
</protein>
<name>A0A1C7IGD0_9FIRM</name>
<evidence type="ECO:0000313" key="2">
    <source>
        <dbReference type="Proteomes" id="UP000092574"/>
    </source>
</evidence>
<dbReference type="RefSeq" id="WP_065544199.1">
    <property type="nucleotide sequence ID" value="NZ_CP015405.2"/>
</dbReference>
<accession>A0A1C7IGD0</accession>
<dbReference type="OrthoDB" id="1650869at2"/>
<gene>
    <name evidence="1" type="ORF">A4V09_21615</name>
</gene>
<proteinExistence type="predicted"/>
<dbReference type="Pfam" id="PF20092">
    <property type="entry name" value="DUF6483"/>
    <property type="match status" value="1"/>
</dbReference>
<dbReference type="AlphaFoldDB" id="A0A1C7IGD0"/>
<organism evidence="1 2">
    <name type="scientific">Blautia pseudococcoides</name>
    <dbReference type="NCBI Taxonomy" id="1796616"/>
    <lineage>
        <taxon>Bacteria</taxon>
        <taxon>Bacillati</taxon>
        <taxon>Bacillota</taxon>
        <taxon>Clostridia</taxon>
        <taxon>Lachnospirales</taxon>
        <taxon>Lachnospiraceae</taxon>
        <taxon>Blautia</taxon>
    </lineage>
</organism>
<dbReference type="EMBL" id="CP015405">
    <property type="protein sequence ID" value="ANU78108.1"/>
    <property type="molecule type" value="Genomic_DNA"/>
</dbReference>
<dbReference type="InterPro" id="IPR045507">
    <property type="entry name" value="DUF6483"/>
</dbReference>
<keyword evidence="2" id="KW-1185">Reference proteome</keyword>